<name>A0AAW0XZ27_CHEQU</name>
<proteinExistence type="predicted"/>
<evidence type="ECO:0000313" key="2">
    <source>
        <dbReference type="EMBL" id="KAK8748295.1"/>
    </source>
</evidence>
<dbReference type="EMBL" id="JARKIK010000012">
    <property type="protein sequence ID" value="KAK8748295.1"/>
    <property type="molecule type" value="Genomic_DNA"/>
</dbReference>
<dbReference type="InterPro" id="IPR038606">
    <property type="entry name" value="To_sf"/>
</dbReference>
<protein>
    <submittedName>
        <fullName evidence="2">Uncharacterized protein</fullName>
    </submittedName>
</protein>
<evidence type="ECO:0000256" key="1">
    <source>
        <dbReference type="SAM" id="SignalP"/>
    </source>
</evidence>
<dbReference type="Proteomes" id="UP001445076">
    <property type="component" value="Unassembled WGS sequence"/>
</dbReference>
<reference evidence="2 3" key="1">
    <citation type="journal article" date="2024" name="BMC Genomics">
        <title>Genome assembly of redclaw crayfish (Cherax quadricarinatus) provides insights into its immune adaptation and hypoxia tolerance.</title>
        <authorList>
            <person name="Liu Z."/>
            <person name="Zheng J."/>
            <person name="Li H."/>
            <person name="Fang K."/>
            <person name="Wang S."/>
            <person name="He J."/>
            <person name="Zhou D."/>
            <person name="Weng S."/>
            <person name="Chi M."/>
            <person name="Gu Z."/>
            <person name="He J."/>
            <person name="Li F."/>
            <person name="Wang M."/>
        </authorList>
    </citation>
    <scope>NUCLEOTIDE SEQUENCE [LARGE SCALE GENOMIC DNA]</scope>
    <source>
        <strain evidence="2">ZL_2023a</strain>
    </source>
</reference>
<dbReference type="InterPro" id="IPR010562">
    <property type="entry name" value="Haemolymph_juvenile_hormone-bd"/>
</dbReference>
<keyword evidence="1" id="KW-0732">Signal</keyword>
<dbReference type="Pfam" id="PF06585">
    <property type="entry name" value="JHBP"/>
    <property type="match status" value="1"/>
</dbReference>
<evidence type="ECO:0000313" key="3">
    <source>
        <dbReference type="Proteomes" id="UP001445076"/>
    </source>
</evidence>
<feature type="signal peptide" evidence="1">
    <location>
        <begin position="1"/>
        <end position="23"/>
    </location>
</feature>
<dbReference type="AlphaFoldDB" id="A0AAW0XZ27"/>
<feature type="chain" id="PRO_5043598036" evidence="1">
    <location>
        <begin position="24"/>
        <end position="296"/>
    </location>
</feature>
<comment type="caution">
    <text evidence="2">The sequence shown here is derived from an EMBL/GenBank/DDBJ whole genome shotgun (WGS) entry which is preliminary data.</text>
</comment>
<organism evidence="2 3">
    <name type="scientific">Cherax quadricarinatus</name>
    <name type="common">Australian red claw crayfish</name>
    <dbReference type="NCBI Taxonomy" id="27406"/>
    <lineage>
        <taxon>Eukaryota</taxon>
        <taxon>Metazoa</taxon>
        <taxon>Ecdysozoa</taxon>
        <taxon>Arthropoda</taxon>
        <taxon>Crustacea</taxon>
        <taxon>Multicrustacea</taxon>
        <taxon>Malacostraca</taxon>
        <taxon>Eumalacostraca</taxon>
        <taxon>Eucarida</taxon>
        <taxon>Decapoda</taxon>
        <taxon>Pleocyemata</taxon>
        <taxon>Astacidea</taxon>
        <taxon>Parastacoidea</taxon>
        <taxon>Parastacidae</taxon>
        <taxon>Cherax</taxon>
    </lineage>
</organism>
<keyword evidence="3" id="KW-1185">Reference proteome</keyword>
<gene>
    <name evidence="2" type="ORF">OTU49_016057</name>
</gene>
<accession>A0AAW0XZ27</accession>
<dbReference type="Gene3D" id="3.15.10.30">
    <property type="entry name" value="Haemolymph juvenile hormone binding protein"/>
    <property type="match status" value="1"/>
</dbReference>
<sequence>MTGLVKSALLVQSLMVLLEPAFSTLDTIHPAVDISALNGTPHVVAMSAPDDIHIPVNVTHPGQGDVFENLIEQKLHDFLSRYDGLFIPELPTFDIEYQDIASIALSLNSLTLTGVSDVSVTFVHQGHPGNQTLQIVLPQINLAVGTYISGGHINNLPFNGKGPMSLTLYKLSVTIKYEWEKYAILYLHSCVKDNSTNYDLDLRRMQAHFGNLNAGTDQGQLIDIMISSFGPDIIDYLEDLLNTSLYDILDDAFVALVNSILGCQNAEELPLEMVVSDAAQLVEDLLRTFLEIKVDN</sequence>